<organism evidence="2">
    <name type="scientific">Tanacetum cinerariifolium</name>
    <name type="common">Dalmatian daisy</name>
    <name type="synonym">Chrysanthemum cinerariifolium</name>
    <dbReference type="NCBI Taxonomy" id="118510"/>
    <lineage>
        <taxon>Eukaryota</taxon>
        <taxon>Viridiplantae</taxon>
        <taxon>Streptophyta</taxon>
        <taxon>Embryophyta</taxon>
        <taxon>Tracheophyta</taxon>
        <taxon>Spermatophyta</taxon>
        <taxon>Magnoliopsida</taxon>
        <taxon>eudicotyledons</taxon>
        <taxon>Gunneridae</taxon>
        <taxon>Pentapetalae</taxon>
        <taxon>asterids</taxon>
        <taxon>campanulids</taxon>
        <taxon>Asterales</taxon>
        <taxon>Asteraceae</taxon>
        <taxon>Asteroideae</taxon>
        <taxon>Anthemideae</taxon>
        <taxon>Anthemidinae</taxon>
        <taxon>Tanacetum</taxon>
    </lineage>
</organism>
<reference evidence="2" key="1">
    <citation type="journal article" date="2019" name="Sci. Rep.">
        <title>Draft genome of Tanacetum cinerariifolium, the natural source of mosquito coil.</title>
        <authorList>
            <person name="Yamashiro T."/>
            <person name="Shiraishi A."/>
            <person name="Satake H."/>
            <person name="Nakayama K."/>
        </authorList>
    </citation>
    <scope>NUCLEOTIDE SEQUENCE</scope>
</reference>
<evidence type="ECO:0000313" key="2">
    <source>
        <dbReference type="EMBL" id="GFD26944.1"/>
    </source>
</evidence>
<feature type="non-terminal residue" evidence="2">
    <location>
        <position position="1"/>
    </location>
</feature>
<name>A0A699V432_TANCI</name>
<feature type="region of interest" description="Disordered" evidence="1">
    <location>
        <begin position="71"/>
        <end position="128"/>
    </location>
</feature>
<dbReference type="EMBL" id="BKCJ011372928">
    <property type="protein sequence ID" value="GFD26944.1"/>
    <property type="molecule type" value="Genomic_DNA"/>
</dbReference>
<comment type="caution">
    <text evidence="2">The sequence shown here is derived from an EMBL/GenBank/DDBJ whole genome shotgun (WGS) entry which is preliminary data.</text>
</comment>
<dbReference type="AlphaFoldDB" id="A0A699V432"/>
<evidence type="ECO:0000256" key="1">
    <source>
        <dbReference type="SAM" id="MobiDB-lite"/>
    </source>
</evidence>
<gene>
    <name evidence="2" type="ORF">Tci_898913</name>
</gene>
<sequence length="128" mass="13584">LVITAAWRPRRLAHPDRQWRCLSHLHGCAESGETGLATADPVAGHHPPSALSGAHAAPDLADRGFVGAGHRITRRMGRPQRLASVAQDERNRRKRVGQFADHAPAAQRNAGGAGRTHSGVQRHAGAPG</sequence>
<accession>A0A699V432</accession>
<protein>
    <submittedName>
        <fullName evidence="2">Uncharacterized protein</fullName>
    </submittedName>
</protein>
<proteinExistence type="predicted"/>